<dbReference type="eggNOG" id="COG4967">
    <property type="taxonomic scope" value="Bacteria"/>
</dbReference>
<keyword evidence="1" id="KW-0812">Transmembrane</keyword>
<dbReference type="OrthoDB" id="93460at2"/>
<evidence type="ECO:0000313" key="3">
    <source>
        <dbReference type="Proteomes" id="UP000006875"/>
    </source>
</evidence>
<reference evidence="2 3" key="1">
    <citation type="journal article" date="2010" name="Stand. Genomic Sci.">
        <title>Complete genome sequence of Ilyobacter polytropus type strain (CuHbu1).</title>
        <authorList>
            <person name="Sikorski J."/>
            <person name="Chertkov O."/>
            <person name="Lapidus A."/>
            <person name="Nolan M."/>
            <person name="Lucas S."/>
            <person name="Del Rio T.G."/>
            <person name="Tice H."/>
            <person name="Cheng J.F."/>
            <person name="Tapia R."/>
            <person name="Han C."/>
            <person name="Goodwin L."/>
            <person name="Pitluck S."/>
            <person name="Liolios K."/>
            <person name="Ivanova N."/>
            <person name="Mavromatis K."/>
            <person name="Mikhailova N."/>
            <person name="Pati A."/>
            <person name="Chen A."/>
            <person name="Palaniappan K."/>
            <person name="Land M."/>
            <person name="Hauser L."/>
            <person name="Chang Y.J."/>
            <person name="Jeffries C.D."/>
            <person name="Brambilla E."/>
            <person name="Yasawong M."/>
            <person name="Rohde M."/>
            <person name="Pukall R."/>
            <person name="Spring S."/>
            <person name="Goker M."/>
            <person name="Woyke T."/>
            <person name="Bristow J."/>
            <person name="Eisen J.A."/>
            <person name="Markowitz V."/>
            <person name="Hugenholtz P."/>
            <person name="Kyrpides N.C."/>
            <person name="Klenk H.P."/>
        </authorList>
    </citation>
    <scope>NUCLEOTIDE SEQUENCE [LARGE SCALE GENOMIC DNA]</scope>
    <source>
        <strain evidence="3">ATCC 51220 / DSM 2926 / LMG 16218 / CuHBu1</strain>
    </source>
</reference>
<organism evidence="2 3">
    <name type="scientific">Ilyobacter polytropus (strain ATCC 51220 / DSM 2926 / LMG 16218 / CuHBu1)</name>
    <dbReference type="NCBI Taxonomy" id="572544"/>
    <lineage>
        <taxon>Bacteria</taxon>
        <taxon>Fusobacteriati</taxon>
        <taxon>Fusobacteriota</taxon>
        <taxon>Fusobacteriia</taxon>
        <taxon>Fusobacteriales</taxon>
        <taxon>Fusobacteriaceae</taxon>
        <taxon>Ilyobacter</taxon>
    </lineage>
</organism>
<dbReference type="HOGENOM" id="CLU_1208469_0_0_0"/>
<keyword evidence="3" id="KW-1185">Reference proteome</keyword>
<dbReference type="RefSeq" id="WP_013387172.1">
    <property type="nucleotide sequence ID" value="NC_014632.1"/>
</dbReference>
<name>E3H6Y3_ILYPC</name>
<dbReference type="AlphaFoldDB" id="E3H6Y3"/>
<feature type="transmembrane region" description="Helical" evidence="1">
    <location>
        <begin position="7"/>
        <end position="30"/>
    </location>
</feature>
<evidence type="ECO:0000313" key="2">
    <source>
        <dbReference type="EMBL" id="ADO82502.1"/>
    </source>
</evidence>
<dbReference type="STRING" id="572544.Ilyop_0715"/>
<keyword evidence="1" id="KW-0472">Membrane</keyword>
<accession>E3H6Y3</accession>
<dbReference type="EMBL" id="CP002281">
    <property type="protein sequence ID" value="ADO82502.1"/>
    <property type="molecule type" value="Genomic_DNA"/>
</dbReference>
<dbReference type="KEGG" id="ipo:Ilyop_0715"/>
<proteinExistence type="predicted"/>
<evidence type="ECO:0000256" key="1">
    <source>
        <dbReference type="SAM" id="Phobius"/>
    </source>
</evidence>
<protein>
    <submittedName>
        <fullName evidence="2">Uncharacterized protein</fullName>
    </submittedName>
</protein>
<gene>
    <name evidence="2" type="ordered locus">Ilyop_0715</name>
</gene>
<dbReference type="Proteomes" id="UP000006875">
    <property type="component" value="Chromosome"/>
</dbReference>
<sequence length="187" mass="20557">MNKKGSVLIECLIAIVIFLIGIVPITNFTISSLSIDRRSNEIEEAARITTTVIDYIKSEGYDTILAKNYWGTDTYKIASGSVQIDSDNNKSNEILGSSFDLEGRGIDLEDAELTISVMKSDLVLDTTETYTNPVTSVASNVLFGSSGLSEEQFIYGRVTLKYESLKNGSGEKTYGQNFILAPIENRK</sequence>
<keyword evidence="1" id="KW-1133">Transmembrane helix</keyword>